<evidence type="ECO:0000256" key="1">
    <source>
        <dbReference type="PROSITE-ProRule" id="PRU01251"/>
    </source>
</evidence>
<organism evidence="3 4">
    <name type="scientific">Rhodococcus koreensis</name>
    <dbReference type="NCBI Taxonomy" id="99653"/>
    <lineage>
        <taxon>Bacteria</taxon>
        <taxon>Bacillati</taxon>
        <taxon>Actinomycetota</taxon>
        <taxon>Actinomycetes</taxon>
        <taxon>Mycobacteriales</taxon>
        <taxon>Nocardiaceae</taxon>
        <taxon>Rhodococcus</taxon>
    </lineage>
</organism>
<sequence length="201" mass="22146">MFEKFTDPARRVLILATDEAQTRNCDHVGTEHILIGLITEGDGVAAKTLESMGISADVIGNRLPDMGQAQPHRPGHIPFTPRAKKVLDQSLRETSLLGHEHIDTEHLLLALLHDSASTGARLLIENASMDVDQLRQHILRHIAETRRAPETVGPTNLTSIRLTDTEHTSCAVAAAKAGQRIDVWMREKVLDAAREHPTDTE</sequence>
<gene>
    <name evidence="3" type="ORF">SAMN04490239_0366</name>
</gene>
<dbReference type="RefSeq" id="WP_072947440.1">
    <property type="nucleotide sequence ID" value="NZ_FNSV01000002.1"/>
</dbReference>
<dbReference type="PANTHER" id="PTHR47016:SF5">
    <property type="entry name" value="CLP DOMAIN SUPERFAMILY PROTEIN"/>
    <property type="match status" value="1"/>
</dbReference>
<dbReference type="Pfam" id="PF02861">
    <property type="entry name" value="Clp_N"/>
    <property type="match status" value="1"/>
</dbReference>
<dbReference type="InterPro" id="IPR004176">
    <property type="entry name" value="Clp_R_N"/>
</dbReference>
<keyword evidence="1" id="KW-0677">Repeat</keyword>
<dbReference type="AlphaFoldDB" id="A0A1H4IC29"/>
<protein>
    <submittedName>
        <fullName evidence="3">Clp amino terminal domain-containing protein, pathogenicity island component</fullName>
    </submittedName>
</protein>
<dbReference type="InterPro" id="IPR036628">
    <property type="entry name" value="Clp_N_dom_sf"/>
</dbReference>
<proteinExistence type="predicted"/>
<dbReference type="PROSITE" id="PS51903">
    <property type="entry name" value="CLP_R"/>
    <property type="match status" value="1"/>
</dbReference>
<keyword evidence="4" id="KW-1185">Reference proteome</keyword>
<feature type="domain" description="Clp R" evidence="2">
    <location>
        <begin position="2"/>
        <end position="145"/>
    </location>
</feature>
<accession>A0A1H4IC29</accession>
<dbReference type="SUPFAM" id="SSF81923">
    <property type="entry name" value="Double Clp-N motif"/>
    <property type="match status" value="1"/>
</dbReference>
<evidence type="ECO:0000313" key="4">
    <source>
        <dbReference type="Proteomes" id="UP000183561"/>
    </source>
</evidence>
<dbReference type="OrthoDB" id="3628183at2"/>
<dbReference type="EMBL" id="FNSV01000002">
    <property type="protein sequence ID" value="SEB31480.1"/>
    <property type="molecule type" value="Genomic_DNA"/>
</dbReference>
<evidence type="ECO:0000259" key="2">
    <source>
        <dbReference type="PROSITE" id="PS51903"/>
    </source>
</evidence>
<dbReference type="Proteomes" id="UP000183561">
    <property type="component" value="Unassembled WGS sequence"/>
</dbReference>
<dbReference type="InterPro" id="IPR044217">
    <property type="entry name" value="CLPT1/2"/>
</dbReference>
<evidence type="ECO:0000313" key="3">
    <source>
        <dbReference type="EMBL" id="SEB31480.1"/>
    </source>
</evidence>
<name>A0A1H4IC29_9NOCA</name>
<dbReference type="PANTHER" id="PTHR47016">
    <property type="entry name" value="ATP-DEPENDENT CLP PROTEASE ATP-BINDING SUBUNIT CLPT1, CHLOROPLASTIC"/>
    <property type="match status" value="1"/>
</dbReference>
<dbReference type="Gene3D" id="1.10.1780.10">
    <property type="entry name" value="Clp, N-terminal domain"/>
    <property type="match status" value="1"/>
</dbReference>
<reference evidence="4" key="1">
    <citation type="submission" date="2016-10" db="EMBL/GenBank/DDBJ databases">
        <authorList>
            <person name="Varghese N."/>
            <person name="Submissions S."/>
        </authorList>
    </citation>
    <scope>NUCLEOTIDE SEQUENCE [LARGE SCALE GENOMIC DNA]</scope>
    <source>
        <strain evidence="4">DSM 44498</strain>
    </source>
</reference>